<dbReference type="PIRSF" id="PIRSF013171">
    <property type="entry name" value="Pur_nuclsid_perm"/>
    <property type="match status" value="1"/>
</dbReference>
<evidence type="ECO:0008006" key="5">
    <source>
        <dbReference type="Google" id="ProtNLM"/>
    </source>
</evidence>
<dbReference type="Proteomes" id="UP000028045">
    <property type="component" value="Unassembled WGS sequence"/>
</dbReference>
<keyword evidence="4" id="KW-1185">Reference proteome</keyword>
<evidence type="ECO:0000256" key="1">
    <source>
        <dbReference type="SAM" id="MobiDB-lite"/>
    </source>
</evidence>
<feature type="signal peptide" evidence="2">
    <location>
        <begin position="1"/>
        <end position="25"/>
    </location>
</feature>
<gene>
    <name evidence="3" type="ORF">S7711_07520</name>
</gene>
<dbReference type="GO" id="GO:0005783">
    <property type="term" value="C:endoplasmic reticulum"/>
    <property type="evidence" value="ECO:0007669"/>
    <property type="project" value="TreeGrafter"/>
</dbReference>
<proteinExistence type="predicted"/>
<dbReference type="PANTHER" id="PTHR38643">
    <property type="entry name" value="PURINE NUCLEOSIDE PERMEASE C285.05-RELATED"/>
    <property type="match status" value="1"/>
</dbReference>
<dbReference type="EMBL" id="KL648689">
    <property type="protein sequence ID" value="KEY65689.1"/>
    <property type="molecule type" value="Genomic_DNA"/>
</dbReference>
<dbReference type="GO" id="GO:0055085">
    <property type="term" value="P:transmembrane transport"/>
    <property type="evidence" value="ECO:0007669"/>
    <property type="project" value="InterPro"/>
</dbReference>
<reference evidence="3 4" key="1">
    <citation type="journal article" date="2014" name="BMC Genomics">
        <title>Comparative genome sequencing reveals chemotype-specific gene clusters in the toxigenic black mold Stachybotrys.</title>
        <authorList>
            <person name="Semeiks J."/>
            <person name="Borek D."/>
            <person name="Otwinowski Z."/>
            <person name="Grishin N.V."/>
        </authorList>
    </citation>
    <scope>NUCLEOTIDE SEQUENCE [LARGE SCALE GENOMIC DNA]</scope>
    <source>
        <strain evidence="4">CBS 109288 / IBT 7711</strain>
    </source>
</reference>
<evidence type="ECO:0000256" key="2">
    <source>
        <dbReference type="SAM" id="SignalP"/>
    </source>
</evidence>
<dbReference type="InterPro" id="IPR009486">
    <property type="entry name" value="Pur_nuclsid_perm"/>
</dbReference>
<organism evidence="3 4">
    <name type="scientific">Stachybotrys chartarum (strain CBS 109288 / IBT 7711)</name>
    <name type="common">Toxic black mold</name>
    <name type="synonym">Stilbospora chartarum</name>
    <dbReference type="NCBI Taxonomy" id="1280523"/>
    <lineage>
        <taxon>Eukaryota</taxon>
        <taxon>Fungi</taxon>
        <taxon>Dikarya</taxon>
        <taxon>Ascomycota</taxon>
        <taxon>Pezizomycotina</taxon>
        <taxon>Sordariomycetes</taxon>
        <taxon>Hypocreomycetidae</taxon>
        <taxon>Hypocreales</taxon>
        <taxon>Stachybotryaceae</taxon>
        <taxon>Stachybotrys</taxon>
    </lineage>
</organism>
<evidence type="ECO:0000313" key="4">
    <source>
        <dbReference type="Proteomes" id="UP000028045"/>
    </source>
</evidence>
<dbReference type="PANTHER" id="PTHR38643:SF1">
    <property type="entry name" value="PURINE NUCLEOSIDE PERMEASE C285.05-RELATED"/>
    <property type="match status" value="1"/>
</dbReference>
<dbReference type="Pfam" id="PF06516">
    <property type="entry name" value="NUP"/>
    <property type="match status" value="1"/>
</dbReference>
<keyword evidence="2" id="KW-0732">Signal</keyword>
<dbReference type="AlphaFoldDB" id="A0A084AK60"/>
<dbReference type="OrthoDB" id="2331083at2759"/>
<sequence length="424" mass="46558">MKKLFTFKLSSVWLSAILTFVAVFAHITNDEPPIVPKVMIVSMWAAESEAWHHNFPRSPWGNLTAQPIGIPGLSVLYPQIFCIESGDVCQIVVGEGEINAAASMMALVLSPRFVLTQTYFLIAGIAGVNPRHGTLGSIALAQYSVQVALQYEIDIRSLPDDFSTGYISFGNSKPHEYPTITYGTEVFEVNAQLRDAAVVLARKAVLRDDLELQPYRAQYVADEAFEKAAQPPGIIKCDSTTSDVYYSGNQLGDTFEETTRIWTNDSGVYCMTAQEDSASLEVLVRGAVQELVDFSRVIILRAGSNFDRGPPSGDDLEHLASADPRGFFIALENTYLAGIEIISGILSDWDCTYEKGVPHDNYIGDIFGSLGGHPDFGLGSLTDGEPVPPIESRTRGDHLQLGDREMERRRAFGRQAPTKLLKKP</sequence>
<feature type="region of interest" description="Disordered" evidence="1">
    <location>
        <begin position="382"/>
        <end position="424"/>
    </location>
</feature>
<feature type="chain" id="PRO_5001770972" description="Purine nucleoside permease" evidence="2">
    <location>
        <begin position="26"/>
        <end position="424"/>
    </location>
</feature>
<name>A0A084AK60_STACB</name>
<accession>A0A084AK60</accession>
<protein>
    <recommendedName>
        <fullName evidence="5">Purine nucleoside permease</fullName>
    </recommendedName>
</protein>
<feature type="compositionally biased region" description="Basic and acidic residues" evidence="1">
    <location>
        <begin position="392"/>
        <end position="410"/>
    </location>
</feature>
<dbReference type="HOGENOM" id="CLU_031475_0_1_1"/>
<evidence type="ECO:0000313" key="3">
    <source>
        <dbReference type="EMBL" id="KEY65689.1"/>
    </source>
</evidence>